<keyword evidence="3" id="KW-0732">Signal</keyword>
<dbReference type="RefSeq" id="WP_345257476.1">
    <property type="nucleotide sequence ID" value="NZ_BAABGY010000014.1"/>
</dbReference>
<dbReference type="Pfam" id="PF25967">
    <property type="entry name" value="RND-MFP_C"/>
    <property type="match status" value="1"/>
</dbReference>
<dbReference type="InterPro" id="IPR058624">
    <property type="entry name" value="MdtA-like_HH"/>
</dbReference>
<gene>
    <name evidence="8" type="ORF">GCM10023184_38330</name>
</gene>
<comment type="subcellular location">
    <subcellularLocation>
        <location evidence="1">Cell envelope</location>
    </subcellularLocation>
</comment>
<dbReference type="Pfam" id="PF25876">
    <property type="entry name" value="HH_MFP_RND"/>
    <property type="match status" value="1"/>
</dbReference>
<dbReference type="Gene3D" id="1.10.287.470">
    <property type="entry name" value="Helix hairpin bin"/>
    <property type="match status" value="1"/>
</dbReference>
<keyword evidence="9" id="KW-1185">Reference proteome</keyword>
<organism evidence="8 9">
    <name type="scientific">Flaviaesturariibacter amylovorans</name>
    <dbReference type="NCBI Taxonomy" id="1084520"/>
    <lineage>
        <taxon>Bacteria</taxon>
        <taxon>Pseudomonadati</taxon>
        <taxon>Bacteroidota</taxon>
        <taxon>Chitinophagia</taxon>
        <taxon>Chitinophagales</taxon>
        <taxon>Chitinophagaceae</taxon>
        <taxon>Flaviaestuariibacter</taxon>
    </lineage>
</organism>
<name>A0ABP8HKA4_9BACT</name>
<dbReference type="Gene3D" id="2.40.30.170">
    <property type="match status" value="1"/>
</dbReference>
<evidence type="ECO:0000256" key="2">
    <source>
        <dbReference type="ARBA" id="ARBA00009477"/>
    </source>
</evidence>
<dbReference type="InterPro" id="IPR006143">
    <property type="entry name" value="RND_pump_MFP"/>
</dbReference>
<evidence type="ECO:0000259" key="6">
    <source>
        <dbReference type="Pfam" id="PF25944"/>
    </source>
</evidence>
<reference evidence="9" key="1">
    <citation type="journal article" date="2019" name="Int. J. Syst. Evol. Microbiol.">
        <title>The Global Catalogue of Microorganisms (GCM) 10K type strain sequencing project: providing services to taxonomists for standard genome sequencing and annotation.</title>
        <authorList>
            <consortium name="The Broad Institute Genomics Platform"/>
            <consortium name="The Broad Institute Genome Sequencing Center for Infectious Disease"/>
            <person name="Wu L."/>
            <person name="Ma J."/>
        </authorList>
    </citation>
    <scope>NUCLEOTIDE SEQUENCE [LARGE SCALE GENOMIC DNA]</scope>
    <source>
        <strain evidence="9">JCM 17919</strain>
    </source>
</reference>
<dbReference type="SUPFAM" id="SSF111369">
    <property type="entry name" value="HlyD-like secretion proteins"/>
    <property type="match status" value="1"/>
</dbReference>
<dbReference type="EMBL" id="BAABGY010000014">
    <property type="protein sequence ID" value="GAA4340551.1"/>
    <property type="molecule type" value="Genomic_DNA"/>
</dbReference>
<feature type="domain" description="Multidrug resistance protein MdtA-like alpha-helical hairpin" evidence="4">
    <location>
        <begin position="108"/>
        <end position="178"/>
    </location>
</feature>
<dbReference type="NCBIfam" id="TIGR01730">
    <property type="entry name" value="RND_mfp"/>
    <property type="match status" value="1"/>
</dbReference>
<dbReference type="Gene3D" id="2.40.50.100">
    <property type="match status" value="1"/>
</dbReference>
<dbReference type="InterPro" id="IPR058625">
    <property type="entry name" value="MdtA-like_BSH"/>
</dbReference>
<feature type="domain" description="Multidrug resistance protein MdtA-like beta-barrel" evidence="6">
    <location>
        <begin position="215"/>
        <end position="304"/>
    </location>
</feature>
<evidence type="ECO:0000313" key="8">
    <source>
        <dbReference type="EMBL" id="GAA4340551.1"/>
    </source>
</evidence>
<comment type="caution">
    <text evidence="8">The sequence shown here is derived from an EMBL/GenBank/DDBJ whole genome shotgun (WGS) entry which is preliminary data.</text>
</comment>
<feature type="domain" description="Multidrug resistance protein MdtA-like barrel-sandwich hybrid" evidence="5">
    <location>
        <begin position="69"/>
        <end position="209"/>
    </location>
</feature>
<dbReference type="Pfam" id="PF25944">
    <property type="entry name" value="Beta-barrel_RND"/>
    <property type="match status" value="1"/>
</dbReference>
<dbReference type="Pfam" id="PF25917">
    <property type="entry name" value="BSH_RND"/>
    <property type="match status" value="1"/>
</dbReference>
<evidence type="ECO:0000256" key="1">
    <source>
        <dbReference type="ARBA" id="ARBA00004196"/>
    </source>
</evidence>
<proteinExistence type="inferred from homology"/>
<dbReference type="InterPro" id="IPR058627">
    <property type="entry name" value="MdtA-like_C"/>
</dbReference>
<evidence type="ECO:0000256" key="3">
    <source>
        <dbReference type="SAM" id="SignalP"/>
    </source>
</evidence>
<feature type="domain" description="Multidrug resistance protein MdtA-like C-terminal permuted SH3" evidence="7">
    <location>
        <begin position="309"/>
        <end position="369"/>
    </location>
</feature>
<evidence type="ECO:0000259" key="5">
    <source>
        <dbReference type="Pfam" id="PF25917"/>
    </source>
</evidence>
<dbReference type="InterPro" id="IPR058626">
    <property type="entry name" value="MdtA-like_b-barrel"/>
</dbReference>
<evidence type="ECO:0000259" key="4">
    <source>
        <dbReference type="Pfam" id="PF25876"/>
    </source>
</evidence>
<accession>A0ABP8HKA4</accession>
<dbReference type="PANTHER" id="PTHR30158:SF23">
    <property type="entry name" value="MULTIDRUG RESISTANCE PROTEIN MEXA"/>
    <property type="match status" value="1"/>
</dbReference>
<dbReference type="PANTHER" id="PTHR30158">
    <property type="entry name" value="ACRA/E-RELATED COMPONENT OF DRUG EFFLUX TRANSPORTER"/>
    <property type="match status" value="1"/>
</dbReference>
<dbReference type="Proteomes" id="UP001501725">
    <property type="component" value="Unassembled WGS sequence"/>
</dbReference>
<sequence length="392" mass="41617">MRFNSILNGAPVIVGLIALLLLLNSCTSSSASPAGPGAPPPPALPVITVQAAPATIYQEYSAALEGSRDIEILPQVEGIIEAISVDEGARVRRGQLLFRINDRVYREQLNTARAALAAARASLTSAQIHVDRLKPLVEKNVVSDVQLRSAQAAANAASAQVAQAAAVVRSAEVNLGYTRITAPADGYIGRIPMKVGSLVGAGTPEPLTVLSELKTVYAYFSLGEEEFLRFKERYAGATVEQKIRGMAPVELRLPDGTSYTYKGKVELVTGQFSGNTGSIAFRAAFANPDGLLRSGNTGTVRLPVQLPAAAVVPQEATFELQDKVFVFRLADSNKVVSVPIAPAATSGTYYLLQEGVKPGDRLVYTGLDRLKDGAVIQPQPLPMDSLLKVRPL</sequence>
<comment type="similarity">
    <text evidence="2">Belongs to the membrane fusion protein (MFP) (TC 8.A.1) family.</text>
</comment>
<dbReference type="Gene3D" id="2.40.420.20">
    <property type="match status" value="1"/>
</dbReference>
<evidence type="ECO:0000313" key="9">
    <source>
        <dbReference type="Proteomes" id="UP001501725"/>
    </source>
</evidence>
<feature type="chain" id="PRO_5045082498" evidence="3">
    <location>
        <begin position="32"/>
        <end position="392"/>
    </location>
</feature>
<evidence type="ECO:0000259" key="7">
    <source>
        <dbReference type="Pfam" id="PF25967"/>
    </source>
</evidence>
<protein>
    <submittedName>
        <fullName evidence="8">Efflux RND transporter periplasmic adaptor subunit</fullName>
    </submittedName>
</protein>
<feature type="signal peptide" evidence="3">
    <location>
        <begin position="1"/>
        <end position="31"/>
    </location>
</feature>